<evidence type="ECO:0000256" key="3">
    <source>
        <dbReference type="ARBA" id="ARBA00022989"/>
    </source>
</evidence>
<evidence type="ECO:0000313" key="5">
    <source>
        <dbReference type="EMBL" id="SIN75677.1"/>
    </source>
</evidence>
<dbReference type="SUPFAM" id="SSF53448">
    <property type="entry name" value="Nucleotide-diphospho-sugar transferases"/>
    <property type="match status" value="1"/>
</dbReference>
<dbReference type="PANTHER" id="PTHR21461">
    <property type="entry name" value="GLYCOSYLTRANSFERASE FAMILY 92 PROTEIN"/>
    <property type="match status" value="1"/>
</dbReference>
<dbReference type="InterPro" id="IPR029044">
    <property type="entry name" value="Nucleotide-diphossugar_trans"/>
</dbReference>
<name>A0A1N6DY91_9RHOB</name>
<keyword evidence="6" id="KW-1185">Reference proteome</keyword>
<evidence type="ECO:0000256" key="4">
    <source>
        <dbReference type="SAM" id="MobiDB-lite"/>
    </source>
</evidence>
<keyword evidence="3" id="KW-1133">Transmembrane helix</keyword>
<comment type="subcellular location">
    <subcellularLocation>
        <location evidence="1">Membrane</location>
        <topology evidence="1">Single-pass membrane protein</topology>
    </subcellularLocation>
</comment>
<dbReference type="GO" id="GO:0016020">
    <property type="term" value="C:membrane"/>
    <property type="evidence" value="ECO:0007669"/>
    <property type="project" value="UniProtKB-SubCell"/>
</dbReference>
<dbReference type="AlphaFoldDB" id="A0A1N6DY91"/>
<proteinExistence type="predicted"/>
<dbReference type="Pfam" id="PF13704">
    <property type="entry name" value="Glyco_tranf_2_4"/>
    <property type="match status" value="1"/>
</dbReference>
<organism evidence="5 6">
    <name type="scientific">Vannielia litorea</name>
    <dbReference type="NCBI Taxonomy" id="1217970"/>
    <lineage>
        <taxon>Bacteria</taxon>
        <taxon>Pseudomonadati</taxon>
        <taxon>Pseudomonadota</taxon>
        <taxon>Alphaproteobacteria</taxon>
        <taxon>Rhodobacterales</taxon>
        <taxon>Paracoccaceae</taxon>
        <taxon>Vannielia</taxon>
    </lineage>
</organism>
<accession>A0A1N6DY91</accession>
<dbReference type="EMBL" id="FSRL01000001">
    <property type="protein sequence ID" value="SIN75677.1"/>
    <property type="molecule type" value="Genomic_DNA"/>
</dbReference>
<dbReference type="PANTHER" id="PTHR21461:SF69">
    <property type="entry name" value="GLYCOSYLTRANSFERASE FAMILY 92 PROTEIN"/>
    <property type="match status" value="1"/>
</dbReference>
<reference evidence="6" key="1">
    <citation type="submission" date="2016-11" db="EMBL/GenBank/DDBJ databases">
        <authorList>
            <person name="Varghese N."/>
            <person name="Submissions S."/>
        </authorList>
    </citation>
    <scope>NUCLEOTIDE SEQUENCE [LARGE SCALE GENOMIC DNA]</scope>
    <source>
        <strain evidence="6">DSM 29440</strain>
    </source>
</reference>
<protein>
    <submittedName>
        <fullName evidence="5">Glycosyl transferase family 2</fullName>
    </submittedName>
</protein>
<evidence type="ECO:0000256" key="1">
    <source>
        <dbReference type="ARBA" id="ARBA00004167"/>
    </source>
</evidence>
<sequence>MRDAGVPLGGYASVAPTPGQYGGRRIQSVTPMKNEGPYILEWVAYHRLIGINDILIFSNDCTDGSDQLLDRLDELGYIRHYGNPSVIMNVERHHLAVIRYLNTLSRVHRADWVVSLDADEFICINTGDGTLDALIEACAGADVISMNQLNFGCGGQGDFTDELQIDRFIWAQRYAGGKNPTGQRRGVKSLTRIGAPVVAITNHSPRPDPERSAELTWVNGAGKPLPQEMLVKEIKSFGEELCAYDLVQLNHYALRSMDSFLTQVFRGNANHANRAADMSYWRKHNLNEQLDTRIQRWSAPVKTAIAEMLQDGELAALHQATVAHHRAHIEELKGGQDLSRLRRLVENAHNRGWPELATTEAGASTSRNAPASGLRSRPATA</sequence>
<keyword evidence="5" id="KW-0808">Transferase</keyword>
<dbReference type="Proteomes" id="UP000184932">
    <property type="component" value="Unassembled WGS sequence"/>
</dbReference>
<evidence type="ECO:0000313" key="6">
    <source>
        <dbReference type="Proteomes" id="UP000184932"/>
    </source>
</evidence>
<gene>
    <name evidence="5" type="ORF">SAMN05444002_0132</name>
</gene>
<evidence type="ECO:0000256" key="2">
    <source>
        <dbReference type="ARBA" id="ARBA00022692"/>
    </source>
</evidence>
<keyword evidence="2" id="KW-0812">Transmembrane</keyword>
<dbReference type="STRING" id="1217970.SAMN05444002_0132"/>
<feature type="region of interest" description="Disordered" evidence="4">
    <location>
        <begin position="352"/>
        <end position="381"/>
    </location>
</feature>
<dbReference type="GO" id="GO:0016757">
    <property type="term" value="F:glycosyltransferase activity"/>
    <property type="evidence" value="ECO:0007669"/>
    <property type="project" value="TreeGrafter"/>
</dbReference>
<dbReference type="GO" id="GO:0005737">
    <property type="term" value="C:cytoplasm"/>
    <property type="evidence" value="ECO:0007669"/>
    <property type="project" value="TreeGrafter"/>
</dbReference>
<keyword evidence="3" id="KW-0472">Membrane</keyword>